<dbReference type="GO" id="GO:0003723">
    <property type="term" value="F:RNA binding"/>
    <property type="evidence" value="ECO:0007669"/>
    <property type="project" value="UniProtKB-UniRule"/>
</dbReference>
<accession>A0A519BDB4</accession>
<organism evidence="18 19">
    <name type="scientific">Candidatus Acidulodesulfobacterium ferriphilum</name>
    <dbReference type="NCBI Taxonomy" id="2597223"/>
    <lineage>
        <taxon>Bacteria</taxon>
        <taxon>Deltaproteobacteria</taxon>
        <taxon>Candidatus Acidulodesulfobacterales</taxon>
        <taxon>Candidatus Acidulodesulfobacterium</taxon>
    </lineage>
</organism>
<dbReference type="CDD" id="cd07182">
    <property type="entry name" value="RNase_HII_bacteria_HII_like"/>
    <property type="match status" value="1"/>
</dbReference>
<dbReference type="InterPro" id="IPR024567">
    <property type="entry name" value="RNase_HII/HIII_dom"/>
</dbReference>
<dbReference type="PANTHER" id="PTHR10954:SF18">
    <property type="entry name" value="RIBONUCLEASE HII"/>
    <property type="match status" value="1"/>
</dbReference>
<dbReference type="Gene3D" id="3.30.420.10">
    <property type="entry name" value="Ribonuclease H-like superfamily/Ribonuclease H"/>
    <property type="match status" value="1"/>
</dbReference>
<dbReference type="PANTHER" id="PTHR10954">
    <property type="entry name" value="RIBONUCLEASE H2 SUBUNIT A"/>
    <property type="match status" value="1"/>
</dbReference>
<dbReference type="GO" id="GO:0030145">
    <property type="term" value="F:manganese ion binding"/>
    <property type="evidence" value="ECO:0007669"/>
    <property type="project" value="UniProtKB-UniRule"/>
</dbReference>
<comment type="subcellular location">
    <subcellularLocation>
        <location evidence="4 14">Cytoplasm</location>
    </subcellularLocation>
</comment>
<evidence type="ECO:0000256" key="3">
    <source>
        <dbReference type="ARBA" id="ARBA00004065"/>
    </source>
</evidence>
<dbReference type="EC" id="3.1.26.4" evidence="6 14"/>
<feature type="domain" description="RNase H type-2" evidence="17">
    <location>
        <begin position="3"/>
        <end position="187"/>
    </location>
</feature>
<dbReference type="PROSITE" id="PS51975">
    <property type="entry name" value="RNASE_H_2"/>
    <property type="match status" value="1"/>
</dbReference>
<evidence type="ECO:0000256" key="1">
    <source>
        <dbReference type="ARBA" id="ARBA00000077"/>
    </source>
</evidence>
<evidence type="ECO:0000256" key="16">
    <source>
        <dbReference type="RuleBase" id="RU003515"/>
    </source>
</evidence>
<dbReference type="EMBL" id="SGBD01000001">
    <property type="protein sequence ID" value="RZD15247.1"/>
    <property type="molecule type" value="Genomic_DNA"/>
</dbReference>
<keyword evidence="11 14" id="KW-0255">Endonuclease</keyword>
<dbReference type="GO" id="GO:0032299">
    <property type="term" value="C:ribonuclease H2 complex"/>
    <property type="evidence" value="ECO:0007669"/>
    <property type="project" value="TreeGrafter"/>
</dbReference>
<protein>
    <recommendedName>
        <fullName evidence="7 14">Ribonuclease HII</fullName>
        <shortName evidence="14">RNase HII</shortName>
        <ecNumber evidence="6 14">3.1.26.4</ecNumber>
    </recommendedName>
</protein>
<evidence type="ECO:0000256" key="6">
    <source>
        <dbReference type="ARBA" id="ARBA00012180"/>
    </source>
</evidence>
<dbReference type="InterPro" id="IPR012337">
    <property type="entry name" value="RNaseH-like_sf"/>
</dbReference>
<dbReference type="GO" id="GO:0043137">
    <property type="term" value="P:DNA replication, removal of RNA primer"/>
    <property type="evidence" value="ECO:0007669"/>
    <property type="project" value="TreeGrafter"/>
</dbReference>
<keyword evidence="8 14" id="KW-0963">Cytoplasm</keyword>
<evidence type="ECO:0000313" key="18">
    <source>
        <dbReference type="EMBL" id="RZD15247.1"/>
    </source>
</evidence>
<keyword evidence="9 14" id="KW-0540">Nuclease</keyword>
<feature type="binding site" evidence="14 15">
    <location>
        <position position="101"/>
    </location>
    <ligand>
        <name>a divalent metal cation</name>
        <dbReference type="ChEBI" id="CHEBI:60240"/>
    </ligand>
</feature>
<name>A0A519BDB4_9DELT</name>
<dbReference type="NCBIfam" id="NF000595">
    <property type="entry name" value="PRK00015.1-3"/>
    <property type="match status" value="1"/>
</dbReference>
<dbReference type="InterPro" id="IPR022898">
    <property type="entry name" value="RNase_HII"/>
</dbReference>
<dbReference type="AlphaFoldDB" id="A0A519BDB4"/>
<dbReference type="InterPro" id="IPR001352">
    <property type="entry name" value="RNase_HII/HIII"/>
</dbReference>
<comment type="cofactor">
    <cofactor evidence="14 15">
        <name>Mn(2+)</name>
        <dbReference type="ChEBI" id="CHEBI:29035"/>
    </cofactor>
    <cofactor evidence="14 15">
        <name>Mg(2+)</name>
        <dbReference type="ChEBI" id="CHEBI:18420"/>
    </cofactor>
    <text evidence="14 15">Manganese or magnesium. Binds 1 divalent metal ion per monomer in the absence of substrate. May bind a second metal ion after substrate binding.</text>
</comment>
<dbReference type="InterPro" id="IPR036397">
    <property type="entry name" value="RNaseH_sf"/>
</dbReference>
<dbReference type="GO" id="GO:0006298">
    <property type="term" value="P:mismatch repair"/>
    <property type="evidence" value="ECO:0007669"/>
    <property type="project" value="TreeGrafter"/>
</dbReference>
<comment type="caution">
    <text evidence="18">The sequence shown here is derived from an EMBL/GenBank/DDBJ whole genome shotgun (WGS) entry which is preliminary data.</text>
</comment>
<evidence type="ECO:0000313" key="19">
    <source>
        <dbReference type="Proteomes" id="UP000320813"/>
    </source>
</evidence>
<dbReference type="Pfam" id="PF01351">
    <property type="entry name" value="RNase_HII"/>
    <property type="match status" value="1"/>
</dbReference>
<evidence type="ECO:0000256" key="13">
    <source>
        <dbReference type="ARBA" id="ARBA00023211"/>
    </source>
</evidence>
<comment type="cofactor">
    <cofactor evidence="2">
        <name>Mg(2+)</name>
        <dbReference type="ChEBI" id="CHEBI:18420"/>
    </cofactor>
</comment>
<evidence type="ECO:0000256" key="8">
    <source>
        <dbReference type="ARBA" id="ARBA00022490"/>
    </source>
</evidence>
<evidence type="ECO:0000256" key="4">
    <source>
        <dbReference type="ARBA" id="ARBA00004496"/>
    </source>
</evidence>
<comment type="function">
    <text evidence="3 14 16">Endonuclease that specifically degrades the RNA of RNA-DNA hybrids.</text>
</comment>
<dbReference type="GO" id="GO:0004523">
    <property type="term" value="F:RNA-DNA hybrid ribonuclease activity"/>
    <property type="evidence" value="ECO:0007669"/>
    <property type="project" value="UniProtKB-UniRule"/>
</dbReference>
<proteinExistence type="inferred from homology"/>
<comment type="similarity">
    <text evidence="5 14 16">Belongs to the RNase HII family.</text>
</comment>
<evidence type="ECO:0000256" key="10">
    <source>
        <dbReference type="ARBA" id="ARBA00022723"/>
    </source>
</evidence>
<gene>
    <name evidence="14" type="primary">rnhB</name>
    <name evidence="18" type="ORF">EVJ47_02975</name>
</gene>
<keyword evidence="10 14" id="KW-0479">Metal-binding</keyword>
<evidence type="ECO:0000256" key="14">
    <source>
        <dbReference type="HAMAP-Rule" id="MF_00052"/>
    </source>
</evidence>
<dbReference type="SUPFAM" id="SSF53098">
    <property type="entry name" value="Ribonuclease H-like"/>
    <property type="match status" value="1"/>
</dbReference>
<dbReference type="GO" id="GO:0005737">
    <property type="term" value="C:cytoplasm"/>
    <property type="evidence" value="ECO:0007669"/>
    <property type="project" value="UniProtKB-SubCell"/>
</dbReference>
<evidence type="ECO:0000256" key="5">
    <source>
        <dbReference type="ARBA" id="ARBA00007383"/>
    </source>
</evidence>
<evidence type="ECO:0000256" key="11">
    <source>
        <dbReference type="ARBA" id="ARBA00022759"/>
    </source>
</evidence>
<feature type="binding site" evidence="14 15">
    <location>
        <position position="10"/>
    </location>
    <ligand>
        <name>a divalent metal cation</name>
        <dbReference type="ChEBI" id="CHEBI:60240"/>
    </ligand>
</feature>
<evidence type="ECO:0000256" key="7">
    <source>
        <dbReference type="ARBA" id="ARBA00019179"/>
    </source>
</evidence>
<feature type="binding site" evidence="14 15">
    <location>
        <position position="9"/>
    </location>
    <ligand>
        <name>a divalent metal cation</name>
        <dbReference type="ChEBI" id="CHEBI:60240"/>
    </ligand>
</feature>
<dbReference type="HAMAP" id="MF_00052_B">
    <property type="entry name" value="RNase_HII_B"/>
    <property type="match status" value="1"/>
</dbReference>
<dbReference type="Proteomes" id="UP000320813">
    <property type="component" value="Unassembled WGS sequence"/>
</dbReference>
<evidence type="ECO:0000256" key="15">
    <source>
        <dbReference type="PROSITE-ProRule" id="PRU01319"/>
    </source>
</evidence>
<keyword evidence="13 14" id="KW-0464">Manganese</keyword>
<comment type="catalytic activity">
    <reaction evidence="1 14 15 16">
        <text>Endonucleolytic cleavage to 5'-phosphomonoester.</text>
        <dbReference type="EC" id="3.1.26.4"/>
    </reaction>
</comment>
<evidence type="ECO:0000256" key="2">
    <source>
        <dbReference type="ARBA" id="ARBA00001946"/>
    </source>
</evidence>
<sequence length="187" mass="20612">MALQICGIDEAGRGCLAGPVVSAAIIIDKNKIPSGAKDSKQLTEGKRKEFYADILANAASYSVGVASNIEIDEMNILNAAMLSMERAFYGLTVKPDIVIIDGPVIPKNLLKVDGLKVIPVIKADERIKIVSCASIIAKVFRDELMISLDNKYPEYGFKNHKGYATKEHKKNLSKYGFSEMHRKTFKF</sequence>
<reference evidence="18 19" key="1">
    <citation type="submission" date="2019-01" db="EMBL/GenBank/DDBJ databases">
        <title>Insights into ecological role of a new deltaproteobacterial order Candidatus Sinidesulfobacterales (Sva0485) by metagenomics and metatranscriptomics.</title>
        <authorList>
            <person name="Tan S."/>
            <person name="Liu J."/>
            <person name="Fang Y."/>
            <person name="Hedlund B.P."/>
            <person name="Lian Z.H."/>
            <person name="Huang L.Y."/>
            <person name="Li J.T."/>
            <person name="Huang L.N."/>
            <person name="Li W.J."/>
            <person name="Jiang H.C."/>
            <person name="Dong H.L."/>
            <person name="Shu W.S."/>
        </authorList>
    </citation>
    <scope>NUCLEOTIDE SEQUENCE [LARGE SCALE GENOMIC DNA]</scope>
    <source>
        <strain evidence="18">AP3</strain>
    </source>
</reference>
<evidence type="ECO:0000256" key="12">
    <source>
        <dbReference type="ARBA" id="ARBA00022801"/>
    </source>
</evidence>
<evidence type="ECO:0000256" key="9">
    <source>
        <dbReference type="ARBA" id="ARBA00022722"/>
    </source>
</evidence>
<evidence type="ECO:0000259" key="17">
    <source>
        <dbReference type="PROSITE" id="PS51975"/>
    </source>
</evidence>
<keyword evidence="12 14" id="KW-0378">Hydrolase</keyword>